<reference evidence="1" key="1">
    <citation type="journal article" date="2014" name="Front. Microbiol.">
        <title>High frequency of phylogenetically diverse reductive dehalogenase-homologous genes in deep subseafloor sedimentary metagenomes.</title>
        <authorList>
            <person name="Kawai M."/>
            <person name="Futagami T."/>
            <person name="Toyoda A."/>
            <person name="Takaki Y."/>
            <person name="Nishi S."/>
            <person name="Hori S."/>
            <person name="Arai W."/>
            <person name="Tsubouchi T."/>
            <person name="Morono Y."/>
            <person name="Uchiyama I."/>
            <person name="Ito T."/>
            <person name="Fujiyama A."/>
            <person name="Inagaki F."/>
            <person name="Takami H."/>
        </authorList>
    </citation>
    <scope>NUCLEOTIDE SEQUENCE</scope>
    <source>
        <strain evidence="1">Expedition CK06-06</strain>
    </source>
</reference>
<accession>X0W167</accession>
<proteinExistence type="predicted"/>
<name>X0W167_9ZZZZ</name>
<gene>
    <name evidence="1" type="ORF">S01H1_50681</name>
</gene>
<dbReference type="EMBL" id="BARS01032663">
    <property type="protein sequence ID" value="GAG17087.1"/>
    <property type="molecule type" value="Genomic_DNA"/>
</dbReference>
<dbReference type="AlphaFoldDB" id="X0W167"/>
<protein>
    <submittedName>
        <fullName evidence="1">Uncharacterized protein</fullName>
    </submittedName>
</protein>
<sequence length="77" mass="9180">TLYTMLAQKLRGFEQCDAPKLYRHFIRGKANLRVKNGEIIVTYPRRAHNPILRAVPWHRFPQPLSWLDNAKLKLHFK</sequence>
<feature type="non-terminal residue" evidence="1">
    <location>
        <position position="1"/>
    </location>
</feature>
<comment type="caution">
    <text evidence="1">The sequence shown here is derived from an EMBL/GenBank/DDBJ whole genome shotgun (WGS) entry which is preliminary data.</text>
</comment>
<organism evidence="1">
    <name type="scientific">marine sediment metagenome</name>
    <dbReference type="NCBI Taxonomy" id="412755"/>
    <lineage>
        <taxon>unclassified sequences</taxon>
        <taxon>metagenomes</taxon>
        <taxon>ecological metagenomes</taxon>
    </lineage>
</organism>
<evidence type="ECO:0000313" key="1">
    <source>
        <dbReference type="EMBL" id="GAG17087.1"/>
    </source>
</evidence>